<dbReference type="Proteomes" id="UP001201020">
    <property type="component" value="Chromosome"/>
</dbReference>
<gene>
    <name evidence="1" type="ORF">K9W45_04340</name>
</gene>
<dbReference type="AlphaFoldDB" id="A0A9Y1FMK2"/>
<evidence type="ECO:0000313" key="1">
    <source>
        <dbReference type="EMBL" id="UJG41698.1"/>
    </source>
</evidence>
<accession>A0A9Y1FMK2</accession>
<organism evidence="1">
    <name type="scientific">Candidatus Heimdallarchaeum aukensis</name>
    <dbReference type="NCBI Taxonomy" id="2876573"/>
    <lineage>
        <taxon>Archaea</taxon>
        <taxon>Promethearchaeati</taxon>
        <taxon>Candidatus Heimdallarchaeota</taxon>
        <taxon>Candidatus Heimdallarchaeia (ex Rinke et al. 2021) (nom. nud.)</taxon>
        <taxon>Candidatus Heimdallarchaeales</taxon>
        <taxon>Candidatus Heimdallarchaeaceae</taxon>
        <taxon>Candidatus Heimdallarchaeum</taxon>
    </lineage>
</organism>
<sequence length="140" mass="16326">MKCWQFLNNTYRIKQFAINIDLFSKKELKWVKYENVIIDTGFDGDILIPFEDFKNHGFEEALLKETEQFIAETISGEEIILRSALSEMKVNEKKIPIVVETFLENKDIIIGRGVLVNLRLLIDGYKEIICDLSQDKNYSS</sequence>
<proteinExistence type="predicted"/>
<dbReference type="EMBL" id="CP084166">
    <property type="protein sequence ID" value="UJG41698.1"/>
    <property type="molecule type" value="Genomic_DNA"/>
</dbReference>
<reference evidence="1" key="1">
    <citation type="journal article" date="2022" name="Nat. Microbiol.">
        <title>Unique mobile elements and scalable gene flow at the prokaryote-eukaryote boundary revealed by circularized Asgard archaea genomes.</title>
        <authorList>
            <person name="Wu F."/>
            <person name="Speth D.R."/>
            <person name="Philosof A."/>
            <person name="Cremiere A."/>
            <person name="Narayanan A."/>
            <person name="Barco R.A."/>
            <person name="Connon S.A."/>
            <person name="Amend J.P."/>
            <person name="Antoshechkin I.A."/>
            <person name="Orphan V.J."/>
        </authorList>
    </citation>
    <scope>NUCLEOTIDE SEQUENCE</scope>
    <source>
        <strain evidence="1">PM71</strain>
    </source>
</reference>
<protein>
    <recommendedName>
        <fullName evidence="2">Clan AA aspartic protease</fullName>
    </recommendedName>
</protein>
<evidence type="ECO:0008006" key="2">
    <source>
        <dbReference type="Google" id="ProtNLM"/>
    </source>
</evidence>
<name>A0A9Y1FMK2_9ARCH</name>